<dbReference type="InterPro" id="IPR011075">
    <property type="entry name" value="TetR_C"/>
</dbReference>
<evidence type="ECO:0000313" key="7">
    <source>
        <dbReference type="Proteomes" id="UP000095401"/>
    </source>
</evidence>
<dbReference type="SUPFAM" id="SSF48498">
    <property type="entry name" value="Tetracyclin repressor-like, C-terminal domain"/>
    <property type="match status" value="1"/>
</dbReference>
<dbReference type="AlphaFoldDB" id="A0A1D8IMM6"/>
<dbReference type="PROSITE" id="PS50977">
    <property type="entry name" value="HTH_TETR_2"/>
    <property type="match status" value="1"/>
</dbReference>
<organism evidence="6 7">
    <name type="scientific">Acidihalobacter yilgarnensis</name>
    <dbReference type="NCBI Taxonomy" id="2819280"/>
    <lineage>
        <taxon>Bacteria</taxon>
        <taxon>Pseudomonadati</taxon>
        <taxon>Pseudomonadota</taxon>
        <taxon>Gammaproteobacteria</taxon>
        <taxon>Chromatiales</taxon>
        <taxon>Ectothiorhodospiraceae</taxon>
        <taxon>Acidihalobacter</taxon>
    </lineage>
</organism>
<dbReference type="EMBL" id="CP017415">
    <property type="protein sequence ID" value="AOU97674.1"/>
    <property type="molecule type" value="Genomic_DNA"/>
</dbReference>
<keyword evidence="7" id="KW-1185">Reference proteome</keyword>
<dbReference type="Proteomes" id="UP000095401">
    <property type="component" value="Chromosome"/>
</dbReference>
<dbReference type="PANTHER" id="PTHR47506">
    <property type="entry name" value="TRANSCRIPTIONAL REGULATORY PROTEIN"/>
    <property type="match status" value="1"/>
</dbReference>
<dbReference type="Pfam" id="PF00440">
    <property type="entry name" value="TetR_N"/>
    <property type="match status" value="1"/>
</dbReference>
<dbReference type="SUPFAM" id="SSF46689">
    <property type="entry name" value="Homeodomain-like"/>
    <property type="match status" value="1"/>
</dbReference>
<keyword evidence="1" id="KW-0805">Transcription regulation</keyword>
<reference evidence="7" key="1">
    <citation type="submission" date="2016-09" db="EMBL/GenBank/DDBJ databases">
        <title>Acidihalobacter prosperus F5.</title>
        <authorList>
            <person name="Khaleque H.N."/>
            <person name="Ramsay J.P."/>
            <person name="Kaksonen A.H."/>
            <person name="Boxall N.J."/>
            <person name="Watkin E.L.J."/>
        </authorList>
    </citation>
    <scope>NUCLEOTIDE SEQUENCE [LARGE SCALE GENOMIC DNA]</scope>
    <source>
        <strain evidence="7">F5</strain>
    </source>
</reference>
<dbReference type="GO" id="GO:0003677">
    <property type="term" value="F:DNA binding"/>
    <property type="evidence" value="ECO:0007669"/>
    <property type="project" value="UniProtKB-UniRule"/>
</dbReference>
<proteinExistence type="predicted"/>
<dbReference type="InterPro" id="IPR001647">
    <property type="entry name" value="HTH_TetR"/>
</dbReference>
<evidence type="ECO:0000256" key="4">
    <source>
        <dbReference type="PROSITE-ProRule" id="PRU00335"/>
    </source>
</evidence>
<evidence type="ECO:0000256" key="3">
    <source>
        <dbReference type="ARBA" id="ARBA00023163"/>
    </source>
</evidence>
<dbReference type="PROSITE" id="PS01081">
    <property type="entry name" value="HTH_TETR_1"/>
    <property type="match status" value="1"/>
</dbReference>
<evidence type="ECO:0000256" key="1">
    <source>
        <dbReference type="ARBA" id="ARBA00023015"/>
    </source>
</evidence>
<feature type="DNA-binding region" description="H-T-H motif" evidence="4">
    <location>
        <begin position="34"/>
        <end position="53"/>
    </location>
</feature>
<dbReference type="InterPro" id="IPR036271">
    <property type="entry name" value="Tet_transcr_reg_TetR-rel_C_sf"/>
</dbReference>
<gene>
    <name evidence="6" type="ORF">BI364_06630</name>
</gene>
<keyword evidence="3" id="KW-0804">Transcription</keyword>
<dbReference type="InterPro" id="IPR009057">
    <property type="entry name" value="Homeodomain-like_sf"/>
</dbReference>
<keyword evidence="2 4" id="KW-0238">DNA-binding</keyword>
<dbReference type="Pfam" id="PF16925">
    <property type="entry name" value="TetR_C_13"/>
    <property type="match status" value="1"/>
</dbReference>
<dbReference type="PANTHER" id="PTHR47506:SF3">
    <property type="entry name" value="HTH-TYPE TRANSCRIPTIONAL REGULATOR LMRA"/>
    <property type="match status" value="1"/>
</dbReference>
<protein>
    <recommendedName>
        <fullName evidence="5">HTH tetR-type domain-containing protein</fullName>
    </recommendedName>
</protein>
<accession>A0A1D8IMM6</accession>
<evidence type="ECO:0000256" key="2">
    <source>
        <dbReference type="ARBA" id="ARBA00023125"/>
    </source>
</evidence>
<sequence>MTHPARQCNPENTRQRLLCAAHREIYERGFQAASLERILTDTGLSKGALYHHFETKQALGIAVVEEVIAVRVHQEWIEPLMQAERPLDVLAFLLDQKQRNAGPENVRLGCDLNNLMQEMSPCDEIFRNALHRVLQDWTDALTQALRRARALDQIRPDIDCKQAALFVIASMEGCAGLSKNLQDIEAYRGCMRTLGDYLAQLATAPARD</sequence>
<name>A0A1D8IMM6_9GAMM</name>
<dbReference type="KEGG" id="aprs:BI364_06630"/>
<feature type="domain" description="HTH tetR-type" evidence="5">
    <location>
        <begin position="11"/>
        <end position="71"/>
    </location>
</feature>
<dbReference type="RefSeq" id="WP_070078059.1">
    <property type="nucleotide sequence ID" value="NZ_CP017415.1"/>
</dbReference>
<dbReference type="Gene3D" id="1.10.357.10">
    <property type="entry name" value="Tetracycline Repressor, domain 2"/>
    <property type="match status" value="1"/>
</dbReference>
<evidence type="ECO:0000259" key="5">
    <source>
        <dbReference type="PROSITE" id="PS50977"/>
    </source>
</evidence>
<dbReference type="InterPro" id="IPR023772">
    <property type="entry name" value="DNA-bd_HTH_TetR-type_CS"/>
</dbReference>
<evidence type="ECO:0000313" key="6">
    <source>
        <dbReference type="EMBL" id="AOU97674.1"/>
    </source>
</evidence>
<dbReference type="PRINTS" id="PR00455">
    <property type="entry name" value="HTHTETR"/>
</dbReference>